<gene>
    <name evidence="2" type="ORF">GCM10010358_58690</name>
</gene>
<protein>
    <submittedName>
        <fullName evidence="2">Uncharacterized protein</fullName>
    </submittedName>
</protein>
<feature type="region of interest" description="Disordered" evidence="1">
    <location>
        <begin position="24"/>
        <end position="70"/>
    </location>
</feature>
<dbReference type="AlphaFoldDB" id="A0A918U5R4"/>
<evidence type="ECO:0000256" key="1">
    <source>
        <dbReference type="SAM" id="MobiDB-lite"/>
    </source>
</evidence>
<comment type="caution">
    <text evidence="2">The sequence shown here is derived from an EMBL/GenBank/DDBJ whole genome shotgun (WGS) entry which is preliminary data.</text>
</comment>
<keyword evidence="3" id="KW-1185">Reference proteome</keyword>
<dbReference type="Proteomes" id="UP000619244">
    <property type="component" value="Unassembled WGS sequence"/>
</dbReference>
<organism evidence="2 3">
    <name type="scientific">Streptomyces minutiscleroticus</name>
    <dbReference type="NCBI Taxonomy" id="68238"/>
    <lineage>
        <taxon>Bacteria</taxon>
        <taxon>Bacillati</taxon>
        <taxon>Actinomycetota</taxon>
        <taxon>Actinomycetes</taxon>
        <taxon>Kitasatosporales</taxon>
        <taxon>Streptomycetaceae</taxon>
        <taxon>Streptomyces</taxon>
    </lineage>
</organism>
<reference evidence="2" key="1">
    <citation type="journal article" date="2014" name="Int. J. Syst. Evol. Microbiol.">
        <title>Complete genome sequence of Corynebacterium casei LMG S-19264T (=DSM 44701T), isolated from a smear-ripened cheese.</title>
        <authorList>
            <consortium name="US DOE Joint Genome Institute (JGI-PGF)"/>
            <person name="Walter F."/>
            <person name="Albersmeier A."/>
            <person name="Kalinowski J."/>
            <person name="Ruckert C."/>
        </authorList>
    </citation>
    <scope>NUCLEOTIDE SEQUENCE</scope>
    <source>
        <strain evidence="2">JCM 4790</strain>
    </source>
</reference>
<name>A0A918U5R4_9ACTN</name>
<reference evidence="2" key="2">
    <citation type="submission" date="2020-09" db="EMBL/GenBank/DDBJ databases">
        <authorList>
            <person name="Sun Q."/>
            <person name="Ohkuma M."/>
        </authorList>
    </citation>
    <scope>NUCLEOTIDE SEQUENCE</scope>
    <source>
        <strain evidence="2">JCM 4790</strain>
    </source>
</reference>
<dbReference type="EMBL" id="BMVU01000037">
    <property type="protein sequence ID" value="GGX97137.1"/>
    <property type="molecule type" value="Genomic_DNA"/>
</dbReference>
<accession>A0A918U5R4</accession>
<evidence type="ECO:0000313" key="3">
    <source>
        <dbReference type="Proteomes" id="UP000619244"/>
    </source>
</evidence>
<evidence type="ECO:0000313" key="2">
    <source>
        <dbReference type="EMBL" id="GGX97137.1"/>
    </source>
</evidence>
<proteinExistence type="predicted"/>
<sequence length="70" mass="7351">MDGGRVGLVERRTRGGVEVRGVAVLGRQHGTPPAGTQWETGPSDRSVRPRTQPRPWVSSTAGPDAASAFA</sequence>